<gene>
    <name evidence="3" type="ORF">ACFQHR_06400</name>
</gene>
<keyword evidence="4" id="KW-1185">Reference proteome</keyword>
<proteinExistence type="predicted"/>
<accession>A0ABW2DHC8</accession>
<reference evidence="4" key="1">
    <citation type="journal article" date="2019" name="Int. J. Syst. Evol. Microbiol.">
        <title>The Global Catalogue of Microorganisms (GCM) 10K type strain sequencing project: providing services to taxonomists for standard genome sequencing and annotation.</title>
        <authorList>
            <consortium name="The Broad Institute Genomics Platform"/>
            <consortium name="The Broad Institute Genome Sequencing Center for Infectious Disease"/>
            <person name="Wu L."/>
            <person name="Ma J."/>
        </authorList>
    </citation>
    <scope>NUCLEOTIDE SEQUENCE [LARGE SCALE GENOMIC DNA]</scope>
    <source>
        <strain evidence="4">CGMCC 4.7393</strain>
    </source>
</reference>
<dbReference type="EMBL" id="JBHSYQ010000003">
    <property type="protein sequence ID" value="MFC6997247.1"/>
    <property type="molecule type" value="Genomic_DNA"/>
</dbReference>
<dbReference type="RefSeq" id="WP_066615419.1">
    <property type="nucleotide sequence ID" value="NZ_JBHSYQ010000003.1"/>
</dbReference>
<name>A0ABW2DHC8_9BACT</name>
<comment type="caution">
    <text evidence="3">The sequence shown here is derived from an EMBL/GenBank/DDBJ whole genome shotgun (WGS) entry which is preliminary data.</text>
</comment>
<dbReference type="InterPro" id="IPR032740">
    <property type="entry name" value="GxDLY"/>
</dbReference>
<dbReference type="InterPro" id="IPR013830">
    <property type="entry name" value="SGNH_hydro"/>
</dbReference>
<dbReference type="Gene3D" id="2.60.120.260">
    <property type="entry name" value="Galactose-binding domain-like"/>
    <property type="match status" value="1"/>
</dbReference>
<dbReference type="Pfam" id="PF14606">
    <property type="entry name" value="Lipase_GDSL_3"/>
    <property type="match status" value="1"/>
</dbReference>
<dbReference type="Gene3D" id="3.40.50.1110">
    <property type="entry name" value="SGNH hydrolase"/>
    <property type="match status" value="1"/>
</dbReference>
<dbReference type="Proteomes" id="UP001596405">
    <property type="component" value="Unassembled WGS sequence"/>
</dbReference>
<protein>
    <submittedName>
        <fullName evidence="3">SGNH/GDSL hydrolase family protein</fullName>
    </submittedName>
</protein>
<evidence type="ECO:0000313" key="4">
    <source>
        <dbReference type="Proteomes" id="UP001596405"/>
    </source>
</evidence>
<sequence length="377" mass="41528">MKHTTSIQILLAFLLFAYSATEGKQKEAQVNVKAAASPEKIEWHPVNKFGIRGLGWQELQETFTRLPAKAQGVVSPAVWKLSQHSAGLYVQFATNSTTIKVKWSVRANNSFSHMAPTVVKGVDLYAREGQNWRWVGVGKPSGKKNEDEIATNLPSGQKEFMLYLPLYDGVDSVAIGVENGSTISGLTEPQKKPIVFYGTSITQGACASRPGMAYPAIIGRCLNRETVNLGFSGNGKMDEGMANLLTELDPALFVLDCLPNLQPEEVLPRTLAVVRMLRAAKPNTPILLVENINYAHSWANQRVSNLVQTKNKHLQQAYKELQSEGVKNLFYLDNKNLMVSSGEGTVDGIHLTDLGFAHLANELAKEIKRIDKKVKLP</sequence>
<dbReference type="SUPFAM" id="SSF52266">
    <property type="entry name" value="SGNH hydrolase"/>
    <property type="match status" value="1"/>
</dbReference>
<evidence type="ECO:0000313" key="3">
    <source>
        <dbReference type="EMBL" id="MFC6997247.1"/>
    </source>
</evidence>
<keyword evidence="3" id="KW-0378">Hydrolase</keyword>
<dbReference type="InterPro" id="IPR036514">
    <property type="entry name" value="SGNH_hydro_sf"/>
</dbReference>
<evidence type="ECO:0000259" key="2">
    <source>
        <dbReference type="Pfam" id="PF14607"/>
    </source>
</evidence>
<feature type="domain" description="SGNH hydrolase-type esterase" evidence="1">
    <location>
        <begin position="191"/>
        <end position="367"/>
    </location>
</feature>
<dbReference type="GO" id="GO:0016787">
    <property type="term" value="F:hydrolase activity"/>
    <property type="evidence" value="ECO:0007669"/>
    <property type="project" value="UniProtKB-KW"/>
</dbReference>
<dbReference type="Pfam" id="PF14607">
    <property type="entry name" value="GxDLY"/>
    <property type="match status" value="1"/>
</dbReference>
<feature type="domain" description="SGNH hydrolase-type esterase N-terminal" evidence="2">
    <location>
        <begin position="42"/>
        <end position="183"/>
    </location>
</feature>
<organism evidence="3 4">
    <name type="scientific">Rufibacter roseus</name>
    <dbReference type="NCBI Taxonomy" id="1567108"/>
    <lineage>
        <taxon>Bacteria</taxon>
        <taxon>Pseudomonadati</taxon>
        <taxon>Bacteroidota</taxon>
        <taxon>Cytophagia</taxon>
        <taxon>Cytophagales</taxon>
        <taxon>Hymenobacteraceae</taxon>
        <taxon>Rufibacter</taxon>
    </lineage>
</organism>
<dbReference type="PANTHER" id="PTHR30383">
    <property type="entry name" value="THIOESTERASE 1/PROTEASE 1/LYSOPHOSPHOLIPASE L1"/>
    <property type="match status" value="1"/>
</dbReference>
<evidence type="ECO:0000259" key="1">
    <source>
        <dbReference type="Pfam" id="PF14606"/>
    </source>
</evidence>
<dbReference type="InterPro" id="IPR051532">
    <property type="entry name" value="Ester_Hydrolysis_Enzymes"/>
</dbReference>
<dbReference type="PANTHER" id="PTHR30383:SF29">
    <property type="entry name" value="SGNH HYDROLASE-TYPE ESTERASE DOMAIN-CONTAINING PROTEIN"/>
    <property type="match status" value="1"/>
</dbReference>